<keyword evidence="1" id="KW-0732">Signal</keyword>
<dbReference type="RefSeq" id="WP_113980055.1">
    <property type="nucleotide sequence ID" value="NZ_QMEY01000002.1"/>
</dbReference>
<evidence type="ECO:0000313" key="3">
    <source>
        <dbReference type="Proteomes" id="UP000253303"/>
    </source>
</evidence>
<dbReference type="OrthoDB" id="3541754at2"/>
<evidence type="ECO:0000313" key="2">
    <source>
        <dbReference type="EMBL" id="RBQ21100.1"/>
    </source>
</evidence>
<name>A0A366M5W0_9ACTN</name>
<feature type="signal peptide" evidence="1">
    <location>
        <begin position="1"/>
        <end position="28"/>
    </location>
</feature>
<comment type="caution">
    <text evidence="2">The sequence shown here is derived from an EMBL/GenBank/DDBJ whole genome shotgun (WGS) entry which is preliminary data.</text>
</comment>
<dbReference type="EMBL" id="QMEY01000002">
    <property type="protein sequence ID" value="RBQ21100.1"/>
    <property type="molecule type" value="Genomic_DNA"/>
</dbReference>
<proteinExistence type="predicted"/>
<keyword evidence="3" id="KW-1185">Reference proteome</keyword>
<gene>
    <name evidence="2" type="ORF">DP939_08620</name>
</gene>
<accession>A0A366M5W0</accession>
<dbReference type="Proteomes" id="UP000253303">
    <property type="component" value="Unassembled WGS sequence"/>
</dbReference>
<sequence length="116" mass="12142">MRSLRTLALPLALAAGLSLFQAPPAASATLGLTLTGGYCEPLARRFLCSVSSSGGVAPLATRWYVNGYHVPSYDNRSYAGIGCQPTFVYDIRAVISDAAGASVEYHTSPTCRSGNP</sequence>
<evidence type="ECO:0000256" key="1">
    <source>
        <dbReference type="SAM" id="SignalP"/>
    </source>
</evidence>
<feature type="chain" id="PRO_5017001689" description="Ig-like domain-containing protein" evidence="1">
    <location>
        <begin position="29"/>
        <end position="116"/>
    </location>
</feature>
<dbReference type="AlphaFoldDB" id="A0A366M5W0"/>
<evidence type="ECO:0008006" key="4">
    <source>
        <dbReference type="Google" id="ProtNLM"/>
    </source>
</evidence>
<protein>
    <recommendedName>
        <fullName evidence="4">Ig-like domain-containing protein</fullName>
    </recommendedName>
</protein>
<organism evidence="2 3">
    <name type="scientific">Spongiactinospora rosea</name>
    <dbReference type="NCBI Taxonomy" id="2248750"/>
    <lineage>
        <taxon>Bacteria</taxon>
        <taxon>Bacillati</taxon>
        <taxon>Actinomycetota</taxon>
        <taxon>Actinomycetes</taxon>
        <taxon>Streptosporangiales</taxon>
        <taxon>Streptosporangiaceae</taxon>
        <taxon>Spongiactinospora</taxon>
    </lineage>
</organism>
<reference evidence="2 3" key="1">
    <citation type="submission" date="2018-06" db="EMBL/GenBank/DDBJ databases">
        <title>Sphaerisporangium craniellae sp. nov., isolated from a marine sponge in the South China Sea.</title>
        <authorList>
            <person name="Li L."/>
        </authorList>
    </citation>
    <scope>NUCLEOTIDE SEQUENCE [LARGE SCALE GENOMIC DNA]</scope>
    <source>
        <strain evidence="2 3">LHW63015</strain>
    </source>
</reference>